<keyword evidence="1" id="KW-0808">Transferase</keyword>
<reference evidence="2" key="1">
    <citation type="submission" date="2019-08" db="EMBL/GenBank/DDBJ databases">
        <title>Limnoglobus roseus gen. nov., sp. nov., a novel freshwater planctomycete with a giant genome from the family Gemmataceae.</title>
        <authorList>
            <person name="Kulichevskaya I.S."/>
            <person name="Naumoff D.G."/>
            <person name="Miroshnikov K."/>
            <person name="Ivanova A."/>
            <person name="Philippov D.A."/>
            <person name="Hakobyan A."/>
            <person name="Rijpstra I.C."/>
            <person name="Sinninghe Damste J.S."/>
            <person name="Liesack W."/>
            <person name="Dedysh S.N."/>
        </authorList>
    </citation>
    <scope>NUCLEOTIDE SEQUENCE [LARGE SCALE GENOMIC DNA]</scope>
    <source>
        <strain evidence="2">PX52</strain>
    </source>
</reference>
<dbReference type="RefSeq" id="WP_149108982.1">
    <property type="nucleotide sequence ID" value="NZ_CP042425.1"/>
</dbReference>
<sequence>MTAGKADYVTVILDNLRKAGVQNTKKGERIKFDRLDLYPGRALIAEGEYAAADGKPRRVGVCLGPEFGTVDPELMHDAAKEAARSLKFDFDLVLVCGFAFDPHVWEEGKDVERQVGKMKVLLVRMNPDLAMGDELLKKTGAGNLFMVFGEPDIELTKDKAGKYTVTVKGVDIFDPTAGEIRSSGPDEIATWFIDTDYDGKSFFVRHAYFLQGGKEGKDGPYDKLKKALKADIDEAEWEKLYKSTSVPFAAPKTGKIAVKVINHYGDEVLKVYPVGG</sequence>
<dbReference type="Proteomes" id="UP000324974">
    <property type="component" value="Chromosome"/>
</dbReference>
<evidence type="ECO:0000313" key="2">
    <source>
        <dbReference type="Proteomes" id="UP000324974"/>
    </source>
</evidence>
<name>A0A5C1A4M2_9BACT</name>
<protein>
    <submittedName>
        <fullName evidence="1">Site-specific DNA-methyltransferase</fullName>
    </submittedName>
</protein>
<dbReference type="GO" id="GO:0032259">
    <property type="term" value="P:methylation"/>
    <property type="evidence" value="ECO:0007669"/>
    <property type="project" value="UniProtKB-KW"/>
</dbReference>
<keyword evidence="1" id="KW-0489">Methyltransferase</keyword>
<dbReference type="EMBL" id="CP042425">
    <property type="protein sequence ID" value="QEL14059.1"/>
    <property type="molecule type" value="Genomic_DNA"/>
</dbReference>
<dbReference type="GO" id="GO:0008168">
    <property type="term" value="F:methyltransferase activity"/>
    <property type="evidence" value="ECO:0007669"/>
    <property type="project" value="UniProtKB-KW"/>
</dbReference>
<evidence type="ECO:0000313" key="1">
    <source>
        <dbReference type="EMBL" id="QEL14059.1"/>
    </source>
</evidence>
<dbReference type="KEGG" id="lrs:PX52LOC_00922"/>
<keyword evidence="2" id="KW-1185">Reference proteome</keyword>
<organism evidence="1 2">
    <name type="scientific">Limnoglobus roseus</name>
    <dbReference type="NCBI Taxonomy" id="2598579"/>
    <lineage>
        <taxon>Bacteria</taxon>
        <taxon>Pseudomonadati</taxon>
        <taxon>Planctomycetota</taxon>
        <taxon>Planctomycetia</taxon>
        <taxon>Gemmatales</taxon>
        <taxon>Gemmataceae</taxon>
        <taxon>Limnoglobus</taxon>
    </lineage>
</organism>
<dbReference type="OrthoDB" id="9800801at2"/>
<gene>
    <name evidence="1" type="ORF">PX52LOC_00922</name>
</gene>
<accession>A0A5C1A4M2</accession>
<proteinExistence type="predicted"/>
<dbReference type="AlphaFoldDB" id="A0A5C1A4M2"/>